<evidence type="ECO:0000313" key="4">
    <source>
        <dbReference type="Proteomes" id="UP000250140"/>
    </source>
</evidence>
<feature type="region of interest" description="Disordered" evidence="2">
    <location>
        <begin position="441"/>
        <end position="463"/>
    </location>
</feature>
<protein>
    <submittedName>
        <fullName evidence="3">Uncharacterized protein</fullName>
    </submittedName>
</protein>
<evidence type="ECO:0000313" key="3">
    <source>
        <dbReference type="EMBL" id="OCL04361.1"/>
    </source>
</evidence>
<evidence type="ECO:0000256" key="2">
    <source>
        <dbReference type="SAM" id="MobiDB-lite"/>
    </source>
</evidence>
<accession>A0A8E2ETM1</accession>
<evidence type="ECO:0000256" key="1">
    <source>
        <dbReference type="SAM" id="Coils"/>
    </source>
</evidence>
<name>A0A8E2ETM1_9PEZI</name>
<feature type="coiled-coil region" evidence="1">
    <location>
        <begin position="7"/>
        <end position="34"/>
    </location>
</feature>
<keyword evidence="4" id="KW-1185">Reference proteome</keyword>
<gene>
    <name evidence="3" type="ORF">AOQ84DRAFT_226071</name>
</gene>
<reference evidence="3 4" key="1">
    <citation type="journal article" date="2016" name="Nat. Commun.">
        <title>Ectomycorrhizal ecology is imprinted in the genome of the dominant symbiotic fungus Cenococcum geophilum.</title>
        <authorList>
            <consortium name="DOE Joint Genome Institute"/>
            <person name="Peter M."/>
            <person name="Kohler A."/>
            <person name="Ohm R.A."/>
            <person name="Kuo A."/>
            <person name="Krutzmann J."/>
            <person name="Morin E."/>
            <person name="Arend M."/>
            <person name="Barry K.W."/>
            <person name="Binder M."/>
            <person name="Choi C."/>
            <person name="Clum A."/>
            <person name="Copeland A."/>
            <person name="Grisel N."/>
            <person name="Haridas S."/>
            <person name="Kipfer T."/>
            <person name="LaButti K."/>
            <person name="Lindquist E."/>
            <person name="Lipzen A."/>
            <person name="Maire R."/>
            <person name="Meier B."/>
            <person name="Mihaltcheva S."/>
            <person name="Molinier V."/>
            <person name="Murat C."/>
            <person name="Poggeler S."/>
            <person name="Quandt C.A."/>
            <person name="Sperisen C."/>
            <person name="Tritt A."/>
            <person name="Tisserant E."/>
            <person name="Crous P.W."/>
            <person name="Henrissat B."/>
            <person name="Nehls U."/>
            <person name="Egli S."/>
            <person name="Spatafora J.W."/>
            <person name="Grigoriev I.V."/>
            <person name="Martin F.M."/>
        </authorList>
    </citation>
    <scope>NUCLEOTIDE SEQUENCE [LARGE SCALE GENOMIC DNA]</scope>
    <source>
        <strain evidence="3 4">CBS 207.34</strain>
    </source>
</reference>
<keyword evidence="1" id="KW-0175">Coiled coil</keyword>
<sequence>MDTGDEIQQLKHTINGIKANEANTENELVGLEKKYYERTAQLENELIQLTFKKAKTYKRLQELRGPTGNHSTVFQSQPSSGLTSSLILPLPDQAPSQAANTTPNLGELKIHAHINQASQADSNPASSILPDTSGQALSLPNMDSLNQWGSAIDNSATLASGNLDLPTNSLVLSKNGPSQQKQPHKSMSIADARLKIKKYVAEYPNVVQRNDGKWVELRCHMCNTNVNGDGSVINGISGFIAHLHKHHKEDFPRSTRRIEDADILKLCAVRTFSEENINDILEDLPSAPSVTKHCHKQTACEMSALKTWIDKWPTIFCHADGTYVELRCYVCSANSYKTRAATFFTGPKGFAAHLRQGHSEIYDGQYKTYEEWVVARCTFRQLPLRELVNMKNGDSETACNVFLIPSLAMNAYLFSSVPYIIRGQRVNKILTGLTKARSNAAATMEDSSSPTSDDSDYDPLALNSSIPKRRRTGINLLELQANLTRSIEP</sequence>
<organism evidence="3 4">
    <name type="scientific">Glonium stellatum</name>
    <dbReference type="NCBI Taxonomy" id="574774"/>
    <lineage>
        <taxon>Eukaryota</taxon>
        <taxon>Fungi</taxon>
        <taxon>Dikarya</taxon>
        <taxon>Ascomycota</taxon>
        <taxon>Pezizomycotina</taxon>
        <taxon>Dothideomycetes</taxon>
        <taxon>Pleosporomycetidae</taxon>
        <taxon>Gloniales</taxon>
        <taxon>Gloniaceae</taxon>
        <taxon>Glonium</taxon>
    </lineage>
</organism>
<dbReference type="Proteomes" id="UP000250140">
    <property type="component" value="Unassembled WGS sequence"/>
</dbReference>
<dbReference type="EMBL" id="KV750533">
    <property type="protein sequence ID" value="OCL04361.1"/>
    <property type="molecule type" value="Genomic_DNA"/>
</dbReference>
<dbReference type="OrthoDB" id="3864188at2759"/>
<proteinExistence type="predicted"/>
<dbReference type="AlphaFoldDB" id="A0A8E2ETM1"/>